<dbReference type="InterPro" id="IPR025665">
    <property type="entry name" value="Beta-barrel_OMP_2"/>
</dbReference>
<dbReference type="AlphaFoldDB" id="A0A0B7HXE1"/>
<evidence type="ECO:0000313" key="2">
    <source>
        <dbReference type="EMBL" id="CEN44351.1"/>
    </source>
</evidence>
<gene>
    <name evidence="2" type="ORF">CCAND38_180004</name>
</gene>
<reference evidence="2 3" key="1">
    <citation type="submission" date="2015-01" db="EMBL/GenBank/DDBJ databases">
        <authorList>
            <person name="Xiang T."/>
            <person name="Song Y."/>
            <person name="Huang L."/>
            <person name="Wang B."/>
            <person name="Wu P."/>
        </authorList>
    </citation>
    <scope>NUCLEOTIDE SEQUENCE [LARGE SCALE GENOMIC DNA]</scope>
    <source>
        <strain evidence="2 3">CcD38</strain>
    </source>
</reference>
<dbReference type="EMBL" id="CDOI01000090">
    <property type="protein sequence ID" value="CEN44351.1"/>
    <property type="molecule type" value="Genomic_DNA"/>
</dbReference>
<evidence type="ECO:0000313" key="3">
    <source>
        <dbReference type="Proteomes" id="UP000045051"/>
    </source>
</evidence>
<evidence type="ECO:0000259" key="1">
    <source>
        <dbReference type="Pfam" id="PF13568"/>
    </source>
</evidence>
<dbReference type="Pfam" id="PF13568">
    <property type="entry name" value="OMP_b-brl_2"/>
    <property type="match status" value="1"/>
</dbReference>
<proteinExistence type="predicted"/>
<protein>
    <recommendedName>
        <fullName evidence="1">Outer membrane protein beta-barrel domain-containing protein</fullName>
    </recommendedName>
</protein>
<feature type="domain" description="Outer membrane protein beta-barrel" evidence="1">
    <location>
        <begin position="48"/>
        <end position="203"/>
    </location>
</feature>
<accession>A0A0B7HXE1</accession>
<name>A0A0B7HXE1_9FLAO</name>
<organism evidence="2 3">
    <name type="scientific">Capnocytophaga canis</name>
    <dbReference type="NCBI Taxonomy" id="1848903"/>
    <lineage>
        <taxon>Bacteria</taxon>
        <taxon>Pseudomonadati</taxon>
        <taxon>Bacteroidota</taxon>
        <taxon>Flavobacteriia</taxon>
        <taxon>Flavobacteriales</taxon>
        <taxon>Flavobacteriaceae</taxon>
        <taxon>Capnocytophaga</taxon>
    </lineage>
</organism>
<sequence>MTKKILLLFVGIFFMNISVAQELRLGIKSVVPPLNGSLAKAIEDETGNTAYNGFMSRINMGVFMNNAFSKHWSLQIEMLYRRQGFEYKSSDAIIDIARWNGSYRFDYVEVPMLVRYKNGRDFEWFVQAGFSSKIILQIYNFGYEWDSEIHRYTEKYVGTYATERVDEHFHPSSITAYGGVGVIYNFSDSFFAIAETNVSYDLTPLSNRTKILNKKWSFDKAKLFNIAYFSIGFGFKL</sequence>
<keyword evidence="3" id="KW-1185">Reference proteome</keyword>
<dbReference type="Proteomes" id="UP000045051">
    <property type="component" value="Unassembled WGS sequence"/>
</dbReference>
<dbReference type="RefSeq" id="WP_082024936.1">
    <property type="nucleotide sequence ID" value="NZ_CDOI01000090.1"/>
</dbReference>